<name>A0A1I1IB55_9ACTN</name>
<dbReference type="PANTHER" id="PTHR43861">
    <property type="entry name" value="TRANS-ACONITATE 2-METHYLTRANSFERASE-RELATED"/>
    <property type="match status" value="1"/>
</dbReference>
<evidence type="ECO:0000313" key="1">
    <source>
        <dbReference type="EMBL" id="SFC31013.1"/>
    </source>
</evidence>
<keyword evidence="1" id="KW-0489">Methyltransferase</keyword>
<dbReference type="GO" id="GO:0030798">
    <property type="term" value="F:trans-aconitate 2-methyltransferase activity"/>
    <property type="evidence" value="ECO:0007669"/>
    <property type="project" value="InterPro"/>
</dbReference>
<keyword evidence="1" id="KW-0808">Transferase</keyword>
<dbReference type="SUPFAM" id="SSF53335">
    <property type="entry name" value="S-adenosyl-L-methionine-dependent methyltransferases"/>
    <property type="match status" value="1"/>
</dbReference>
<dbReference type="PANTHER" id="PTHR43861:SF1">
    <property type="entry name" value="TRANS-ACONITATE 2-METHYLTRANSFERASE"/>
    <property type="match status" value="1"/>
</dbReference>
<evidence type="ECO:0000313" key="2">
    <source>
        <dbReference type="Proteomes" id="UP000198832"/>
    </source>
</evidence>
<gene>
    <name evidence="1" type="ORF">SAMN04487968_105122</name>
</gene>
<dbReference type="InterPro" id="IPR023149">
    <property type="entry name" value="Trans_acon_MeTrfase_C"/>
</dbReference>
<dbReference type="Pfam" id="PF13489">
    <property type="entry name" value="Methyltransf_23"/>
    <property type="match status" value="1"/>
</dbReference>
<reference evidence="1 2" key="1">
    <citation type="submission" date="2016-10" db="EMBL/GenBank/DDBJ databases">
        <authorList>
            <person name="de Groot N.N."/>
        </authorList>
    </citation>
    <scope>NUCLEOTIDE SEQUENCE [LARGE SCALE GENOMIC DNA]</scope>
    <source>
        <strain evidence="1 2">CGMCC 1.7056</strain>
    </source>
</reference>
<dbReference type="Proteomes" id="UP000198832">
    <property type="component" value="Unassembled WGS sequence"/>
</dbReference>
<dbReference type="GO" id="GO:0032259">
    <property type="term" value="P:methylation"/>
    <property type="evidence" value="ECO:0007669"/>
    <property type="project" value="UniProtKB-KW"/>
</dbReference>
<dbReference type="AlphaFoldDB" id="A0A1I1IB55"/>
<dbReference type="CDD" id="cd02440">
    <property type="entry name" value="AdoMet_MTases"/>
    <property type="match status" value="1"/>
</dbReference>
<dbReference type="EMBL" id="FOLB01000005">
    <property type="protein sequence ID" value="SFC31013.1"/>
    <property type="molecule type" value="Genomic_DNA"/>
</dbReference>
<dbReference type="Gene3D" id="1.10.150.290">
    <property type="entry name" value="S-adenosyl-L-methionine-dependent methyltransferases"/>
    <property type="match status" value="1"/>
</dbReference>
<accession>A0A1I1IB55</accession>
<sequence>MTQPWNPDRYLAYADERGRPFVELLGRIPAEAPATVVDLGCGPGNLTALLRQRWPGARIAGVDSSPPMIERARATDGDIDWQLADVADWRGSADVIVSNATFQWVPGHLDLLPRLAARAGQVFAFQVPGNFAEPSHTLREDLAAEDPYREHTRGLARPSSHDPVTYLQLLQGEGFEVDAWETTYLHVLDGEDAVFDWISGTSLLPTRAALPEELFERFAAELRRRLRLAYPARNGQVVLPFRRIFVVATRA</sequence>
<dbReference type="RefSeq" id="WP_091122849.1">
    <property type="nucleotide sequence ID" value="NZ_FOLB01000005.1"/>
</dbReference>
<dbReference type="OrthoDB" id="9795085at2"/>
<keyword evidence="2" id="KW-1185">Reference proteome</keyword>
<proteinExistence type="predicted"/>
<dbReference type="STRING" id="574651.SAMN04487968_105122"/>
<dbReference type="InterPro" id="IPR029063">
    <property type="entry name" value="SAM-dependent_MTases_sf"/>
</dbReference>
<dbReference type="Gene3D" id="3.40.50.150">
    <property type="entry name" value="Vaccinia Virus protein VP39"/>
    <property type="match status" value="1"/>
</dbReference>
<organism evidence="1 2">
    <name type="scientific">Nocardioides terrae</name>
    <dbReference type="NCBI Taxonomy" id="574651"/>
    <lineage>
        <taxon>Bacteria</taxon>
        <taxon>Bacillati</taxon>
        <taxon>Actinomycetota</taxon>
        <taxon>Actinomycetes</taxon>
        <taxon>Propionibacteriales</taxon>
        <taxon>Nocardioidaceae</taxon>
        <taxon>Nocardioides</taxon>
    </lineage>
</organism>
<protein>
    <submittedName>
        <fullName evidence="1">Trans-aconitate 2-methyltransferase</fullName>
    </submittedName>
</protein>